<evidence type="ECO:0000313" key="2">
    <source>
        <dbReference type="Proteomes" id="UP000011115"/>
    </source>
</evidence>
<reference evidence="1" key="2">
    <citation type="submission" date="2015-06" db="UniProtKB">
        <authorList>
            <consortium name="EnsemblPlants"/>
        </authorList>
    </citation>
    <scope>IDENTIFICATION</scope>
    <source>
        <strain evidence="1">DM1-3 516 R44</strain>
    </source>
</reference>
<dbReference type="HOGENOM" id="CLU_2311156_0_0_1"/>
<dbReference type="Proteomes" id="UP000011115">
    <property type="component" value="Unassembled WGS sequence"/>
</dbReference>
<proteinExistence type="predicted"/>
<evidence type="ECO:0000313" key="1">
    <source>
        <dbReference type="EnsemblPlants" id="PGSC0003DMT400019842"/>
    </source>
</evidence>
<dbReference type="Gramene" id="PGSC0003DMT400019842">
    <property type="protein sequence ID" value="PGSC0003DMT400019842"/>
    <property type="gene ID" value="PGSC0003DMG400007674"/>
</dbReference>
<keyword evidence="2" id="KW-1185">Reference proteome</keyword>
<dbReference type="AlphaFoldDB" id="M1ACN6"/>
<dbReference type="InParanoid" id="M1ACN6"/>
<sequence length="100" mass="11486">MYIKSRKEKLFDFIGGSNAPSSSGVMARGITIRYDQRLFLLDENFVVFNPEKKNPYVKHLISLKVYDGIKDCLTYKSHYAPGRSQPFVKVATLHKSHNFS</sequence>
<reference evidence="2" key="1">
    <citation type="journal article" date="2011" name="Nature">
        <title>Genome sequence and analysis of the tuber crop potato.</title>
        <authorList>
            <consortium name="The Potato Genome Sequencing Consortium"/>
        </authorList>
    </citation>
    <scope>NUCLEOTIDE SEQUENCE [LARGE SCALE GENOMIC DNA]</scope>
    <source>
        <strain evidence="2">cv. DM1-3 516 R44</strain>
    </source>
</reference>
<name>M1ACN6_SOLTU</name>
<protein>
    <submittedName>
        <fullName evidence="1">Uncharacterized protein</fullName>
    </submittedName>
</protein>
<dbReference type="PaxDb" id="4113-PGSC0003DMT400019842"/>
<accession>M1ACN6</accession>
<dbReference type="EnsemblPlants" id="PGSC0003DMT400019842">
    <property type="protein sequence ID" value="PGSC0003DMT400019842"/>
    <property type="gene ID" value="PGSC0003DMG400007674"/>
</dbReference>
<organism evidence="1 2">
    <name type="scientific">Solanum tuberosum</name>
    <name type="common">Potato</name>
    <dbReference type="NCBI Taxonomy" id="4113"/>
    <lineage>
        <taxon>Eukaryota</taxon>
        <taxon>Viridiplantae</taxon>
        <taxon>Streptophyta</taxon>
        <taxon>Embryophyta</taxon>
        <taxon>Tracheophyta</taxon>
        <taxon>Spermatophyta</taxon>
        <taxon>Magnoliopsida</taxon>
        <taxon>eudicotyledons</taxon>
        <taxon>Gunneridae</taxon>
        <taxon>Pentapetalae</taxon>
        <taxon>asterids</taxon>
        <taxon>lamiids</taxon>
        <taxon>Solanales</taxon>
        <taxon>Solanaceae</taxon>
        <taxon>Solanoideae</taxon>
        <taxon>Solaneae</taxon>
        <taxon>Solanum</taxon>
    </lineage>
</organism>